<dbReference type="SUPFAM" id="SSF52317">
    <property type="entry name" value="Class I glutamine amidotransferase-like"/>
    <property type="match status" value="1"/>
</dbReference>
<dbReference type="Gene3D" id="1.25.40.420">
    <property type="match status" value="1"/>
</dbReference>
<protein>
    <submittedName>
        <fullName evidence="2">Btb/poz domain-containing</fullName>
    </submittedName>
</protein>
<dbReference type="Proteomes" id="UP001146793">
    <property type="component" value="Unassembled WGS sequence"/>
</dbReference>
<feature type="domain" description="BTB" evidence="1">
    <location>
        <begin position="20"/>
        <end position="93"/>
    </location>
</feature>
<dbReference type="EMBL" id="JAOAOG010000325">
    <property type="protein sequence ID" value="KAJ6228987.1"/>
    <property type="molecule type" value="Genomic_DNA"/>
</dbReference>
<dbReference type="EMBL" id="JANTQA010000057">
    <property type="protein sequence ID" value="KAJ3429326.1"/>
    <property type="molecule type" value="Genomic_DNA"/>
</dbReference>
<dbReference type="AlphaFoldDB" id="A0AAV7YL48"/>
<accession>A0AAV7YL48</accession>
<dbReference type="PROSITE" id="PS50097">
    <property type="entry name" value="BTB"/>
    <property type="match status" value="1"/>
</dbReference>
<name>A0AAV7YL48_9EUKA</name>
<evidence type="ECO:0000313" key="3">
    <source>
        <dbReference type="EMBL" id="KAJ6228987.1"/>
    </source>
</evidence>
<dbReference type="InterPro" id="IPR011333">
    <property type="entry name" value="SKP1/BTB/POZ_sf"/>
</dbReference>
<dbReference type="PANTHER" id="PTHR45774">
    <property type="entry name" value="BTB/POZ DOMAIN-CONTAINING"/>
    <property type="match status" value="1"/>
</dbReference>
<gene>
    <name evidence="2" type="ORF">M0812_24671</name>
    <name evidence="3" type="ORF">M0813_08487</name>
</gene>
<dbReference type="Pfam" id="PF00651">
    <property type="entry name" value="BTB"/>
    <property type="match status" value="1"/>
</dbReference>
<evidence type="ECO:0000313" key="5">
    <source>
        <dbReference type="Proteomes" id="UP001150062"/>
    </source>
</evidence>
<dbReference type="InterPro" id="IPR029062">
    <property type="entry name" value="Class_I_gatase-like"/>
</dbReference>
<evidence type="ECO:0000259" key="1">
    <source>
        <dbReference type="PROSITE" id="PS50097"/>
    </source>
</evidence>
<organism evidence="2 4">
    <name type="scientific">Anaeramoeba flamelloides</name>
    <dbReference type="NCBI Taxonomy" id="1746091"/>
    <lineage>
        <taxon>Eukaryota</taxon>
        <taxon>Metamonada</taxon>
        <taxon>Anaeramoebidae</taxon>
        <taxon>Anaeramoeba</taxon>
    </lineage>
</organism>
<reference evidence="3" key="1">
    <citation type="submission" date="2022-08" db="EMBL/GenBank/DDBJ databases">
        <title>Novel sulfate-reducing endosymbionts in the free-living metamonad Anaeramoeba.</title>
        <authorList>
            <person name="Jerlstrom-Hultqvist J."/>
            <person name="Cepicka I."/>
            <person name="Gallot-Lavallee L."/>
            <person name="Salas-Leiva D."/>
            <person name="Curtis B.A."/>
            <person name="Zahonova K."/>
            <person name="Pipaliya S."/>
            <person name="Dacks J."/>
            <person name="Roger A.J."/>
        </authorList>
    </citation>
    <scope>NUCLEOTIDE SEQUENCE</scope>
    <source>
        <strain evidence="3">Schooner1</strain>
    </source>
</reference>
<comment type="caution">
    <text evidence="2">The sequence shown here is derived from an EMBL/GenBank/DDBJ whole genome shotgun (WGS) entry which is preliminary data.</text>
</comment>
<evidence type="ECO:0000313" key="4">
    <source>
        <dbReference type="Proteomes" id="UP001146793"/>
    </source>
</evidence>
<keyword evidence="5" id="KW-1185">Reference proteome</keyword>
<reference evidence="2" key="2">
    <citation type="submission" date="2022-08" db="EMBL/GenBank/DDBJ databases">
        <title>Novel sulphate-reducing endosymbionts in the free-living metamonad Anaeramoeba.</title>
        <authorList>
            <person name="Jerlstrom-Hultqvist J."/>
            <person name="Cepicka I."/>
            <person name="Gallot-Lavallee L."/>
            <person name="Salas-Leiva D."/>
            <person name="Curtis B.A."/>
            <person name="Zahonova K."/>
            <person name="Pipaliya S."/>
            <person name="Dacks J."/>
            <person name="Roger A.J."/>
        </authorList>
    </citation>
    <scope>NUCLEOTIDE SEQUENCE</scope>
    <source>
        <strain evidence="2">Busselton2</strain>
    </source>
</reference>
<proteinExistence type="predicted"/>
<dbReference type="Gene3D" id="3.30.710.10">
    <property type="entry name" value="Potassium Channel Kv1.1, Chain A"/>
    <property type="match status" value="1"/>
</dbReference>
<dbReference type="SUPFAM" id="SSF54695">
    <property type="entry name" value="POZ domain"/>
    <property type="match status" value="1"/>
</dbReference>
<evidence type="ECO:0000313" key="2">
    <source>
        <dbReference type="EMBL" id="KAJ3429326.1"/>
    </source>
</evidence>
<dbReference type="InterPro" id="IPR000210">
    <property type="entry name" value="BTB/POZ_dom"/>
</dbReference>
<dbReference type="SMART" id="SM00225">
    <property type="entry name" value="BTB"/>
    <property type="match status" value="1"/>
</dbReference>
<dbReference type="Proteomes" id="UP001150062">
    <property type="component" value="Unassembled WGS sequence"/>
</dbReference>
<dbReference type="PANTHER" id="PTHR45774:SF3">
    <property type="entry name" value="BTB (POZ) DOMAIN-CONTAINING 2B-RELATED"/>
    <property type="match status" value="1"/>
</dbReference>
<sequence length="546" mass="62398">MPKDTMADVLNPLINDPEIADVQFIIGKDEQEMWGHQVILACSSEMWKGMFFTQDWREVANKKMASVKLPDIEPDPFRAVLEFTYTRKVNLQHSTVYQVLYAADKFIMPGLKEICAEYLVSQLTSNNCLQLFEKGIIFDLPNLRRKALVLVEKKSIQIMKKENCFNKLQEKTIEQILKSKKLVCTEIELFRRILERGKYLCKKKKINATPENIKNEIKNLISLIFLDCIGINGLEEIAKSGIYPSSTILEHMCSFGLRINRKNLKISNEKRRKKKKLHKKEINTLLLAAHPNQERIDDVKNFIISSGITNLTIINAYNETPTAEELLQYDSIFTFSYNPYKEPVEIGDILADFVECGGGLVVCTCNAMVIGSSDELKGRIIDDGFLPIKKGEYLENKRCRLGEILIKNHPLMKNVKSFDGGEYSYHISTGLNENGVPVALYDDDTIFIAYKKKNMKKIKKKRKRKKKKFSKSISKDTIEIDLESEEDSLELQKKGNNLSIMKSNHIGTVVVLNFYPPSNNLSLGFWLAETDGAKIISNSIQFVANH</sequence>